<dbReference type="HOGENOM" id="CLU_104845_0_1_5"/>
<name>K0PZQ7_9HYPH</name>
<gene>
    <name evidence="2" type="ORF">BN77_2704</name>
</gene>
<dbReference type="STRING" id="1211777.BN77_2704"/>
<dbReference type="Proteomes" id="UP000009319">
    <property type="component" value="Unassembled WGS sequence"/>
</dbReference>
<dbReference type="PANTHER" id="PTHR43760">
    <property type="entry name" value="ENDORIBONUCLEASE-RELATED"/>
    <property type="match status" value="1"/>
</dbReference>
<dbReference type="Pfam" id="PF14588">
    <property type="entry name" value="YjgF_endoribonc"/>
    <property type="match status" value="1"/>
</dbReference>
<accession>K0PZQ7</accession>
<dbReference type="PANTHER" id="PTHR43760:SF1">
    <property type="entry name" value="ENDORIBONUCLEASE L-PSP_CHORISMATE MUTASE-LIKE DOMAIN-CONTAINING PROTEIN"/>
    <property type="match status" value="1"/>
</dbReference>
<sequence length="155" mass="16003">MSDQINARLKEMGISLPEAAAPAANYVPYVISGNLLYISGQLPLENGKIAVLGHLGKNVDVTTGQRAAELCAINILAQARAALGGDLGRIKRVLKLNGFVASTPDFVEQHLVLNGASNLIAGVLGEAGRHARAAVGMAALPMNAAVEIDAIVEIA</sequence>
<evidence type="ECO:0000313" key="2">
    <source>
        <dbReference type="EMBL" id="CCM75549.1"/>
    </source>
</evidence>
<comment type="caution">
    <text evidence="2">The sequence shown here is derived from an EMBL/GenBank/DDBJ whole genome shotgun (WGS) entry which is preliminary data.</text>
</comment>
<keyword evidence="3" id="KW-1185">Reference proteome</keyword>
<dbReference type="AlphaFoldDB" id="K0PZQ7"/>
<dbReference type="eggNOG" id="COG0251">
    <property type="taxonomic scope" value="Bacteria"/>
</dbReference>
<dbReference type="InterPro" id="IPR013813">
    <property type="entry name" value="Endoribo_LPSP/chorism_mut-like"/>
</dbReference>
<protein>
    <submittedName>
        <fullName evidence="2">Putative endoribonuclease-L-PSP family protein</fullName>
    </submittedName>
</protein>
<dbReference type="SUPFAM" id="SSF55298">
    <property type="entry name" value="YjgF-like"/>
    <property type="match status" value="1"/>
</dbReference>
<reference evidence="2 3" key="1">
    <citation type="journal article" date="2013" name="Genome Announc.">
        <title>Draft Genome Sequence of Rhizobium mesoamericanum STM3625, a Nitrogen-Fixing Symbiont of Mimosa pudica Isolated in French Guiana (South America).</title>
        <authorList>
            <person name="Moulin L."/>
            <person name="Mornico D."/>
            <person name="Melkonian R."/>
            <person name="Klonowska A."/>
        </authorList>
    </citation>
    <scope>NUCLEOTIDE SEQUENCE [LARGE SCALE GENOMIC DNA]</scope>
    <source>
        <strain evidence="2 3">STM3625</strain>
    </source>
</reference>
<evidence type="ECO:0000313" key="3">
    <source>
        <dbReference type="Proteomes" id="UP000009319"/>
    </source>
</evidence>
<proteinExistence type="predicted"/>
<evidence type="ECO:0000259" key="1">
    <source>
        <dbReference type="Pfam" id="PF14588"/>
    </source>
</evidence>
<dbReference type="EMBL" id="CANI01000018">
    <property type="protein sequence ID" value="CCM75549.1"/>
    <property type="molecule type" value="Genomic_DNA"/>
</dbReference>
<dbReference type="RefSeq" id="WP_007532372.1">
    <property type="nucleotide sequence ID" value="NZ_HF536772.1"/>
</dbReference>
<organism evidence="2 3">
    <name type="scientific">Rhizobium mesoamericanum STM3625</name>
    <dbReference type="NCBI Taxonomy" id="1211777"/>
    <lineage>
        <taxon>Bacteria</taxon>
        <taxon>Pseudomonadati</taxon>
        <taxon>Pseudomonadota</taxon>
        <taxon>Alphaproteobacteria</taxon>
        <taxon>Hyphomicrobiales</taxon>
        <taxon>Rhizobiaceae</taxon>
        <taxon>Rhizobium/Agrobacterium group</taxon>
        <taxon>Rhizobium</taxon>
    </lineage>
</organism>
<dbReference type="Gene3D" id="3.30.1330.40">
    <property type="entry name" value="RutC-like"/>
    <property type="match status" value="1"/>
</dbReference>
<dbReference type="InterPro" id="IPR035959">
    <property type="entry name" value="RutC-like_sf"/>
</dbReference>
<feature type="domain" description="Endoribonuclease L-PSP/chorismate mutase-like" evidence="1">
    <location>
        <begin position="7"/>
        <end position="146"/>
    </location>
</feature>
<dbReference type="CDD" id="cd02199">
    <property type="entry name" value="YjgF_YER057c_UK114_like_1"/>
    <property type="match status" value="1"/>
</dbReference>